<keyword evidence="1" id="KW-1133">Transmembrane helix</keyword>
<feature type="transmembrane region" description="Helical" evidence="1">
    <location>
        <begin position="12"/>
        <end position="32"/>
    </location>
</feature>
<keyword evidence="1" id="KW-0812">Transmembrane</keyword>
<dbReference type="EMBL" id="JALIRP010000001">
    <property type="protein sequence ID" value="MCJ8010815.1"/>
    <property type="molecule type" value="Genomic_DNA"/>
</dbReference>
<dbReference type="PANTHER" id="PTHR32251">
    <property type="entry name" value="3-OXO-5-ALPHA-STEROID 4-DEHYDROGENASE"/>
    <property type="match status" value="1"/>
</dbReference>
<keyword evidence="1" id="KW-0472">Membrane</keyword>
<dbReference type="RefSeq" id="WP_244720015.1">
    <property type="nucleotide sequence ID" value="NZ_JALIRP010000001.1"/>
</dbReference>
<feature type="transmembrane region" description="Helical" evidence="1">
    <location>
        <begin position="135"/>
        <end position="160"/>
    </location>
</feature>
<evidence type="ECO:0000313" key="2">
    <source>
        <dbReference type="EMBL" id="MCJ8010815.1"/>
    </source>
</evidence>
<evidence type="ECO:0000313" key="3">
    <source>
        <dbReference type="Proteomes" id="UP001139347"/>
    </source>
</evidence>
<dbReference type="InterPro" id="IPR010721">
    <property type="entry name" value="UstE-like"/>
</dbReference>
<dbReference type="Proteomes" id="UP001139347">
    <property type="component" value="Unassembled WGS sequence"/>
</dbReference>
<dbReference type="Gene3D" id="1.20.120.1630">
    <property type="match status" value="1"/>
</dbReference>
<feature type="transmembrane region" description="Helical" evidence="1">
    <location>
        <begin position="71"/>
        <end position="91"/>
    </location>
</feature>
<protein>
    <submittedName>
        <fullName evidence="2">DUF1295 domain-containing protein</fullName>
    </submittedName>
</protein>
<proteinExistence type="predicted"/>
<feature type="transmembrane region" description="Helical" evidence="1">
    <location>
        <begin position="38"/>
        <end position="62"/>
    </location>
</feature>
<dbReference type="GO" id="GO:0016020">
    <property type="term" value="C:membrane"/>
    <property type="evidence" value="ECO:0007669"/>
    <property type="project" value="TreeGrafter"/>
</dbReference>
<sequence length="214" mass="24456">MYGINKQTTKEKIFILIAQIVYLIASYYLLFISHEKNYSSIGLFVALIITCLRLTAMMFIWLPRGIGWKEAIGNSTAFAIYFLGFPILTVMSNQESNMFLSIAGWVIFLVGSILNTASELLRKPFKDNPLNKGKLYIGGLFKYAIHINYFGDCLWVLGLALISNNFYSLLIPVGLFLLFVTSYIPNADTYLQNKYGEQFTAYKKDTKKLIPFIW</sequence>
<feature type="transmembrane region" description="Helical" evidence="1">
    <location>
        <begin position="97"/>
        <end position="114"/>
    </location>
</feature>
<dbReference type="PROSITE" id="PS50244">
    <property type="entry name" value="S5A_REDUCTASE"/>
    <property type="match status" value="1"/>
</dbReference>
<evidence type="ECO:0000256" key="1">
    <source>
        <dbReference type="SAM" id="Phobius"/>
    </source>
</evidence>
<gene>
    <name evidence="2" type="ORF">MUG84_03530</name>
</gene>
<organism evidence="2 3">
    <name type="scientific">Paenibacillus mangrovi</name>
    <dbReference type="NCBI Taxonomy" id="2931978"/>
    <lineage>
        <taxon>Bacteria</taxon>
        <taxon>Bacillati</taxon>
        <taxon>Bacillota</taxon>
        <taxon>Bacilli</taxon>
        <taxon>Bacillales</taxon>
        <taxon>Paenibacillaceae</taxon>
        <taxon>Paenibacillus</taxon>
    </lineage>
</organism>
<dbReference type="Pfam" id="PF06966">
    <property type="entry name" value="DUF1295"/>
    <property type="match status" value="1"/>
</dbReference>
<keyword evidence="3" id="KW-1185">Reference proteome</keyword>
<dbReference type="PANTHER" id="PTHR32251:SF15">
    <property type="entry name" value="3-OXO-5-ALPHA-STEROID 4-DEHYDROGENASE (DUF1295)"/>
    <property type="match status" value="1"/>
</dbReference>
<dbReference type="AlphaFoldDB" id="A0A9X2B1E6"/>
<name>A0A9X2B1E6_9BACL</name>
<comment type="caution">
    <text evidence="2">The sequence shown here is derived from an EMBL/GenBank/DDBJ whole genome shotgun (WGS) entry which is preliminary data.</text>
</comment>
<reference evidence="2" key="1">
    <citation type="submission" date="2022-04" db="EMBL/GenBank/DDBJ databases">
        <title>Paenibacillus mangrovi sp. nov., a novel endophytic bacterium isolated from bark of Kandelia candel.</title>
        <authorList>
            <person name="Tuo L."/>
        </authorList>
    </citation>
    <scope>NUCLEOTIDE SEQUENCE</scope>
    <source>
        <strain evidence="2">KQZ6P-2</strain>
    </source>
</reference>
<accession>A0A9X2B1E6</accession>
<feature type="transmembrane region" description="Helical" evidence="1">
    <location>
        <begin position="166"/>
        <end position="184"/>
    </location>
</feature>